<evidence type="ECO:0000256" key="5">
    <source>
        <dbReference type="HAMAP-Rule" id="MF_00658"/>
    </source>
</evidence>
<dbReference type="HAMAP" id="MF_00658">
    <property type="entry name" value="23SrRNA_methyltr_H"/>
    <property type="match status" value="1"/>
</dbReference>
<proteinExistence type="inferred from homology"/>
<dbReference type="Gene3D" id="3.40.1280.10">
    <property type="match status" value="1"/>
</dbReference>
<keyword evidence="3 5" id="KW-0949">S-adenosyl-L-methionine</keyword>
<evidence type="ECO:0000256" key="6">
    <source>
        <dbReference type="SAM" id="MobiDB-lite"/>
    </source>
</evidence>
<dbReference type="SUPFAM" id="SSF75217">
    <property type="entry name" value="alpha/beta knot"/>
    <property type="match status" value="1"/>
</dbReference>
<comment type="similarity">
    <text evidence="4 5">Belongs to the RNA methyltransferase RlmH family.</text>
</comment>
<comment type="caution">
    <text evidence="7">The sequence shown here is derived from an EMBL/GenBank/DDBJ whole genome shotgun (WGS) entry which is preliminary data.</text>
</comment>
<evidence type="ECO:0000256" key="3">
    <source>
        <dbReference type="ARBA" id="ARBA00022691"/>
    </source>
</evidence>
<dbReference type="GO" id="GO:0005737">
    <property type="term" value="C:cytoplasm"/>
    <property type="evidence" value="ECO:0007669"/>
    <property type="project" value="UniProtKB-SubCell"/>
</dbReference>
<keyword evidence="8" id="KW-1185">Reference proteome</keyword>
<dbReference type="Pfam" id="PF02590">
    <property type="entry name" value="SPOUT_MTase"/>
    <property type="match status" value="1"/>
</dbReference>
<dbReference type="EMBL" id="AJYA01000051">
    <property type="protein sequence ID" value="EIM74028.1"/>
    <property type="molecule type" value="Genomic_DNA"/>
</dbReference>
<dbReference type="AlphaFoldDB" id="I5BWS6"/>
<comment type="subunit">
    <text evidence="5">Homodimer.</text>
</comment>
<evidence type="ECO:0000256" key="1">
    <source>
        <dbReference type="ARBA" id="ARBA00022603"/>
    </source>
</evidence>
<dbReference type="InterPro" id="IPR003742">
    <property type="entry name" value="RlmH-like"/>
</dbReference>
<feature type="region of interest" description="Disordered" evidence="6">
    <location>
        <begin position="1"/>
        <end position="22"/>
    </location>
</feature>
<dbReference type="PANTHER" id="PTHR33603:SF1">
    <property type="entry name" value="RIBOSOMAL RNA LARGE SUBUNIT METHYLTRANSFERASE H"/>
    <property type="match status" value="1"/>
</dbReference>
<dbReference type="NCBIfam" id="NF000990">
    <property type="entry name" value="PRK00103.2-4"/>
    <property type="match status" value="1"/>
</dbReference>
<feature type="binding site" evidence="5">
    <location>
        <begin position="150"/>
        <end position="155"/>
    </location>
    <ligand>
        <name>S-adenosyl-L-methionine</name>
        <dbReference type="ChEBI" id="CHEBI:59789"/>
    </ligand>
</feature>
<reference evidence="7 8" key="1">
    <citation type="submission" date="2012-05" db="EMBL/GenBank/DDBJ databases">
        <title>Genome sequence of Nitritalea halalkaliphila LW7.</title>
        <authorList>
            <person name="Jangir P.K."/>
            <person name="Singh A."/>
            <person name="Shivaji S."/>
            <person name="Sharma R."/>
        </authorList>
    </citation>
    <scope>NUCLEOTIDE SEQUENCE [LARGE SCALE GENOMIC DNA]</scope>
    <source>
        <strain evidence="7 8">LW7</strain>
    </source>
</reference>
<evidence type="ECO:0000256" key="2">
    <source>
        <dbReference type="ARBA" id="ARBA00022679"/>
    </source>
</evidence>
<feature type="binding site" evidence="5">
    <location>
        <position position="99"/>
    </location>
    <ligand>
        <name>S-adenosyl-L-methionine</name>
        <dbReference type="ChEBI" id="CHEBI:59789"/>
    </ligand>
</feature>
<sequence length="183" mass="21361">MPFRKAKESYEKQADSRNFKAPKPDSMQIKIIAIGKTDERELEALYAKYLKRLQFYLKVELEVIPDIKGAKNLSESSQKEKEAVLFLKRIQDSDRVYLLDEGGKLFTSKEFSEFWQKQMNAGWKQVILLIGGPYGFDSTIYDRADGTLSLSKMTFSHQMVRLFLLEQVYRAYTILNGEPYHHE</sequence>
<dbReference type="InterPro" id="IPR029028">
    <property type="entry name" value="Alpha/beta_knot_MTases"/>
</dbReference>
<dbReference type="PIRSF" id="PIRSF004505">
    <property type="entry name" value="MT_bac"/>
    <property type="match status" value="1"/>
</dbReference>
<dbReference type="GO" id="GO:0070038">
    <property type="term" value="F:rRNA (pseudouridine-N3-)-methyltransferase activity"/>
    <property type="evidence" value="ECO:0007669"/>
    <property type="project" value="UniProtKB-UniRule"/>
</dbReference>
<dbReference type="STRING" id="1189621.A3SI_16767"/>
<evidence type="ECO:0000256" key="4">
    <source>
        <dbReference type="ARBA" id="ARBA00038303"/>
    </source>
</evidence>
<dbReference type="PATRIC" id="fig|1189621.3.peg.3478"/>
<keyword evidence="2 5" id="KW-0808">Transferase</keyword>
<protein>
    <recommendedName>
        <fullName evidence="5">Ribosomal RNA large subunit methyltransferase H</fullName>
        <ecNumber evidence="5">2.1.1.177</ecNumber>
    </recommendedName>
    <alternativeName>
        <fullName evidence="5">23S rRNA (pseudouridine1915-N3)-methyltransferase</fullName>
    </alternativeName>
    <alternativeName>
        <fullName evidence="5">23S rRNA m3Psi1915 methyltransferase</fullName>
    </alternativeName>
    <alternativeName>
        <fullName evidence="5">rRNA (pseudouridine-N3-)-methyltransferase RlmH</fullName>
    </alternativeName>
</protein>
<accession>I5BWS6</accession>
<dbReference type="InterPro" id="IPR029026">
    <property type="entry name" value="tRNA_m1G_MTases_N"/>
</dbReference>
<keyword evidence="5" id="KW-0698">rRNA processing</keyword>
<feature type="compositionally biased region" description="Basic and acidic residues" evidence="6">
    <location>
        <begin position="1"/>
        <end position="18"/>
    </location>
</feature>
<comment type="function">
    <text evidence="5">Specifically methylates the pseudouridine at position 1915 (m3Psi1915) in 23S rRNA.</text>
</comment>
<feature type="binding site" evidence="5">
    <location>
        <position position="131"/>
    </location>
    <ligand>
        <name>S-adenosyl-L-methionine</name>
        <dbReference type="ChEBI" id="CHEBI:59789"/>
    </ligand>
</feature>
<organism evidence="7 8">
    <name type="scientific">Nitritalea halalkaliphila LW7</name>
    <dbReference type="NCBI Taxonomy" id="1189621"/>
    <lineage>
        <taxon>Bacteria</taxon>
        <taxon>Pseudomonadati</taxon>
        <taxon>Bacteroidota</taxon>
        <taxon>Cytophagia</taxon>
        <taxon>Cytophagales</taxon>
        <taxon>Cyclobacteriaceae</taxon>
        <taxon>Nitritalea</taxon>
    </lineage>
</organism>
<dbReference type="PANTHER" id="PTHR33603">
    <property type="entry name" value="METHYLTRANSFERASE"/>
    <property type="match status" value="1"/>
</dbReference>
<dbReference type="Proteomes" id="UP000005551">
    <property type="component" value="Unassembled WGS sequence"/>
</dbReference>
<comment type="subcellular location">
    <subcellularLocation>
        <location evidence="5">Cytoplasm</location>
    </subcellularLocation>
</comment>
<evidence type="ECO:0000313" key="7">
    <source>
        <dbReference type="EMBL" id="EIM74028.1"/>
    </source>
</evidence>
<name>I5BWS6_9BACT</name>
<evidence type="ECO:0000313" key="8">
    <source>
        <dbReference type="Proteomes" id="UP000005551"/>
    </source>
</evidence>
<gene>
    <name evidence="5" type="primary">rlmH</name>
    <name evidence="7" type="ORF">A3SI_16767</name>
</gene>
<keyword evidence="1 5" id="KW-0489">Methyltransferase</keyword>
<dbReference type="CDD" id="cd18081">
    <property type="entry name" value="RlmH-like"/>
    <property type="match status" value="1"/>
</dbReference>
<dbReference type="EC" id="2.1.1.177" evidence="5"/>
<comment type="catalytic activity">
    <reaction evidence="5">
        <text>pseudouridine(1915) in 23S rRNA + S-adenosyl-L-methionine = N(3)-methylpseudouridine(1915) in 23S rRNA + S-adenosyl-L-homocysteine + H(+)</text>
        <dbReference type="Rhea" id="RHEA:42752"/>
        <dbReference type="Rhea" id="RHEA-COMP:10221"/>
        <dbReference type="Rhea" id="RHEA-COMP:10222"/>
        <dbReference type="ChEBI" id="CHEBI:15378"/>
        <dbReference type="ChEBI" id="CHEBI:57856"/>
        <dbReference type="ChEBI" id="CHEBI:59789"/>
        <dbReference type="ChEBI" id="CHEBI:65314"/>
        <dbReference type="ChEBI" id="CHEBI:74486"/>
        <dbReference type="EC" id="2.1.1.177"/>
    </reaction>
</comment>
<keyword evidence="5" id="KW-0963">Cytoplasm</keyword>